<dbReference type="Gene3D" id="1.10.10.10">
    <property type="entry name" value="Winged helix-like DNA-binding domain superfamily/Winged helix DNA-binding domain"/>
    <property type="match status" value="1"/>
</dbReference>
<dbReference type="PANTHER" id="PTHR11746">
    <property type="entry name" value="O-METHYLTRANSFERASE"/>
    <property type="match status" value="1"/>
</dbReference>
<dbReference type="InterPro" id="IPR036390">
    <property type="entry name" value="WH_DNA-bd_sf"/>
</dbReference>
<reference evidence="8" key="1">
    <citation type="journal article" date="2017" name="Cell">
        <title>Insights into land plant evolution garnered from the Marchantia polymorpha genome.</title>
        <authorList>
            <person name="Bowman J.L."/>
            <person name="Kohchi T."/>
            <person name="Yamato K.T."/>
            <person name="Jenkins J."/>
            <person name="Shu S."/>
            <person name="Ishizaki K."/>
            <person name="Yamaoka S."/>
            <person name="Nishihama R."/>
            <person name="Nakamura Y."/>
            <person name="Berger F."/>
            <person name="Adam C."/>
            <person name="Aki S.S."/>
            <person name="Althoff F."/>
            <person name="Araki T."/>
            <person name="Arteaga-Vazquez M.A."/>
            <person name="Balasubrmanian S."/>
            <person name="Barry K."/>
            <person name="Bauer D."/>
            <person name="Boehm C.R."/>
            <person name="Briginshaw L."/>
            <person name="Caballero-Perez J."/>
            <person name="Catarino B."/>
            <person name="Chen F."/>
            <person name="Chiyoda S."/>
            <person name="Chovatia M."/>
            <person name="Davies K.M."/>
            <person name="Delmans M."/>
            <person name="Demura T."/>
            <person name="Dierschke T."/>
            <person name="Dolan L."/>
            <person name="Dorantes-Acosta A.E."/>
            <person name="Eklund D.M."/>
            <person name="Florent S.N."/>
            <person name="Flores-Sandoval E."/>
            <person name="Fujiyama A."/>
            <person name="Fukuzawa H."/>
            <person name="Galik B."/>
            <person name="Grimanelli D."/>
            <person name="Grimwood J."/>
            <person name="Grossniklaus U."/>
            <person name="Hamada T."/>
            <person name="Haseloff J."/>
            <person name="Hetherington A.J."/>
            <person name="Higo A."/>
            <person name="Hirakawa Y."/>
            <person name="Hundley H.N."/>
            <person name="Ikeda Y."/>
            <person name="Inoue K."/>
            <person name="Inoue S.I."/>
            <person name="Ishida S."/>
            <person name="Jia Q."/>
            <person name="Kakita M."/>
            <person name="Kanazawa T."/>
            <person name="Kawai Y."/>
            <person name="Kawashima T."/>
            <person name="Kennedy M."/>
            <person name="Kinose K."/>
            <person name="Kinoshita T."/>
            <person name="Kohara Y."/>
            <person name="Koide E."/>
            <person name="Komatsu K."/>
            <person name="Kopischke S."/>
            <person name="Kubo M."/>
            <person name="Kyozuka J."/>
            <person name="Lagercrantz U."/>
            <person name="Lin S.S."/>
            <person name="Lindquist E."/>
            <person name="Lipzen A.M."/>
            <person name="Lu C.W."/>
            <person name="De Luna E."/>
            <person name="Martienssen R.A."/>
            <person name="Minamino N."/>
            <person name="Mizutani M."/>
            <person name="Mizutani M."/>
            <person name="Mochizuki N."/>
            <person name="Monte I."/>
            <person name="Mosher R."/>
            <person name="Nagasaki H."/>
            <person name="Nakagami H."/>
            <person name="Naramoto S."/>
            <person name="Nishitani K."/>
            <person name="Ohtani M."/>
            <person name="Okamoto T."/>
            <person name="Okumura M."/>
            <person name="Phillips J."/>
            <person name="Pollak B."/>
            <person name="Reinders A."/>
            <person name="Rovekamp M."/>
            <person name="Sano R."/>
            <person name="Sawa S."/>
            <person name="Schmid M.W."/>
            <person name="Shirakawa M."/>
            <person name="Solano R."/>
            <person name="Spunde A."/>
            <person name="Suetsugu N."/>
            <person name="Sugano S."/>
            <person name="Sugiyama A."/>
            <person name="Sun R."/>
            <person name="Suzuki Y."/>
            <person name="Takenaka M."/>
            <person name="Takezawa D."/>
            <person name="Tomogane H."/>
            <person name="Tsuzuki M."/>
            <person name="Ueda T."/>
            <person name="Umeda M."/>
            <person name="Ward J.M."/>
            <person name="Watanabe Y."/>
            <person name="Yazaki K."/>
            <person name="Yokoyama R."/>
            <person name="Yoshitake Y."/>
            <person name="Yotsui I."/>
            <person name="Zachgo S."/>
            <person name="Schmutz J."/>
        </authorList>
    </citation>
    <scope>NUCLEOTIDE SEQUENCE [LARGE SCALE GENOMIC DNA]</scope>
    <source>
        <strain evidence="8">Tak-1</strain>
    </source>
</reference>
<keyword evidence="4" id="KW-0472">Membrane</keyword>
<evidence type="ECO:0000256" key="3">
    <source>
        <dbReference type="ARBA" id="ARBA00022691"/>
    </source>
</evidence>
<dbReference type="GO" id="GO:0032259">
    <property type="term" value="P:methylation"/>
    <property type="evidence" value="ECO:0007669"/>
    <property type="project" value="UniProtKB-KW"/>
</dbReference>
<protein>
    <recommendedName>
        <fullName evidence="9">O-methyltransferase domain-containing protein</fullName>
    </recommendedName>
</protein>
<evidence type="ECO:0008006" key="9">
    <source>
        <dbReference type="Google" id="ProtNLM"/>
    </source>
</evidence>
<proteinExistence type="predicted"/>
<keyword evidence="8" id="KW-1185">Reference proteome</keyword>
<dbReference type="OrthoDB" id="1606438at2759"/>
<dbReference type="GO" id="GO:0008171">
    <property type="term" value="F:O-methyltransferase activity"/>
    <property type="evidence" value="ECO:0007669"/>
    <property type="project" value="InterPro"/>
</dbReference>
<keyword evidence="4" id="KW-1133">Transmembrane helix</keyword>
<evidence type="ECO:0000313" key="7">
    <source>
        <dbReference type="EMBL" id="PTQ26492.1"/>
    </source>
</evidence>
<name>A0A2R6VY06_MARPO</name>
<evidence type="ECO:0000259" key="6">
    <source>
        <dbReference type="Pfam" id="PF08100"/>
    </source>
</evidence>
<dbReference type="InterPro" id="IPR001077">
    <property type="entry name" value="COMT_C"/>
</dbReference>
<evidence type="ECO:0000256" key="2">
    <source>
        <dbReference type="ARBA" id="ARBA00022679"/>
    </source>
</evidence>
<dbReference type="Proteomes" id="UP000244005">
    <property type="component" value="Unassembled WGS sequence"/>
</dbReference>
<evidence type="ECO:0000256" key="1">
    <source>
        <dbReference type="ARBA" id="ARBA00022603"/>
    </source>
</evidence>
<dbReference type="EMBL" id="KZ773760">
    <property type="protein sequence ID" value="PTQ26492.1"/>
    <property type="molecule type" value="Genomic_DNA"/>
</dbReference>
<dbReference type="PROSITE" id="PS51683">
    <property type="entry name" value="SAM_OMT_II"/>
    <property type="match status" value="1"/>
</dbReference>
<evidence type="ECO:0000259" key="5">
    <source>
        <dbReference type="Pfam" id="PF00891"/>
    </source>
</evidence>
<feature type="domain" description="O-methyltransferase C-terminal" evidence="5">
    <location>
        <begin position="166"/>
        <end position="235"/>
    </location>
</feature>
<dbReference type="InterPro" id="IPR029063">
    <property type="entry name" value="SAM-dependent_MTases_sf"/>
</dbReference>
<dbReference type="InterPro" id="IPR036388">
    <property type="entry name" value="WH-like_DNA-bd_sf"/>
</dbReference>
<keyword evidence="3" id="KW-0949">S-adenosyl-L-methionine</keyword>
<sequence length="252" mass="28339">MIEPTPQSLIDLDWVATSDLNHIKVIASSQNPKENYSWPDYKRSPLILGIPDILPMSKEPMTAENIVKKLPCKNPAAAAGYMKRIMDILIIPSKPLDSTEDENLMKLAPVSRLLVKDDHRFTALPLALMHLYLFFIVGLVASRICIRLCWKIDRRCHELPLKVLKKVIAHEYNGFKITKTLVDVGGDEGEAIRELVAAHPHIHGINFDLPDVIKNAPPIPGVDHVGSNFFQSIPSEKPSFECWRFPHSSPIC</sequence>
<evidence type="ECO:0000256" key="4">
    <source>
        <dbReference type="SAM" id="Phobius"/>
    </source>
</evidence>
<accession>A0A2R6VY06</accession>
<dbReference type="Gene3D" id="3.40.50.150">
    <property type="entry name" value="Vaccinia Virus protein VP39"/>
    <property type="match status" value="1"/>
</dbReference>
<dbReference type="SUPFAM" id="SSF53335">
    <property type="entry name" value="S-adenosyl-L-methionine-dependent methyltransferases"/>
    <property type="match status" value="1"/>
</dbReference>
<gene>
    <name evidence="7" type="ORF">MARPO_1374s0001</name>
</gene>
<dbReference type="AlphaFoldDB" id="A0A2R6VY06"/>
<dbReference type="Pfam" id="PF00891">
    <property type="entry name" value="Methyltransf_2"/>
    <property type="match status" value="1"/>
</dbReference>
<feature type="transmembrane region" description="Helical" evidence="4">
    <location>
        <begin position="121"/>
        <end position="141"/>
    </location>
</feature>
<keyword evidence="2" id="KW-0808">Transferase</keyword>
<dbReference type="InterPro" id="IPR016461">
    <property type="entry name" value="COMT-like"/>
</dbReference>
<keyword evidence="1" id="KW-0489">Methyltransferase</keyword>
<dbReference type="SUPFAM" id="SSF46785">
    <property type="entry name" value="Winged helix' DNA-binding domain"/>
    <property type="match status" value="1"/>
</dbReference>
<dbReference type="InterPro" id="IPR012967">
    <property type="entry name" value="COMT_dimerisation"/>
</dbReference>
<evidence type="ECO:0000313" key="8">
    <source>
        <dbReference type="Proteomes" id="UP000244005"/>
    </source>
</evidence>
<dbReference type="OMA" id="RSINEGM"/>
<feature type="domain" description="O-methyltransferase dimerisation" evidence="6">
    <location>
        <begin position="48"/>
        <end position="116"/>
    </location>
</feature>
<dbReference type="Pfam" id="PF08100">
    <property type="entry name" value="Dimerisation"/>
    <property type="match status" value="1"/>
</dbReference>
<organism evidence="7 8">
    <name type="scientific">Marchantia polymorpha</name>
    <name type="common">Common liverwort</name>
    <name type="synonym">Marchantia aquatica</name>
    <dbReference type="NCBI Taxonomy" id="3197"/>
    <lineage>
        <taxon>Eukaryota</taxon>
        <taxon>Viridiplantae</taxon>
        <taxon>Streptophyta</taxon>
        <taxon>Embryophyta</taxon>
        <taxon>Marchantiophyta</taxon>
        <taxon>Marchantiopsida</taxon>
        <taxon>Marchantiidae</taxon>
        <taxon>Marchantiales</taxon>
        <taxon>Marchantiaceae</taxon>
        <taxon>Marchantia</taxon>
    </lineage>
</organism>
<keyword evidence="4" id="KW-0812">Transmembrane</keyword>